<dbReference type="Proteomes" id="UP000663832">
    <property type="component" value="Unassembled WGS sequence"/>
</dbReference>
<accession>A0A815FY58</accession>
<dbReference type="EMBL" id="CAJNOI010000697">
    <property type="protein sequence ID" value="CAF1331401.1"/>
    <property type="molecule type" value="Genomic_DNA"/>
</dbReference>
<gene>
    <name evidence="3" type="ORF">BJG266_LOCUS33903</name>
    <name evidence="2" type="ORF">QVE165_LOCUS11335</name>
</gene>
<evidence type="ECO:0000313" key="5">
    <source>
        <dbReference type="Proteomes" id="UP000663877"/>
    </source>
</evidence>
<keyword evidence="4" id="KW-1185">Reference proteome</keyword>
<keyword evidence="1" id="KW-0812">Transmembrane</keyword>
<dbReference type="OrthoDB" id="10025931at2759"/>
<proteinExistence type="predicted"/>
<evidence type="ECO:0000313" key="4">
    <source>
        <dbReference type="Proteomes" id="UP000663832"/>
    </source>
</evidence>
<evidence type="ECO:0000256" key="1">
    <source>
        <dbReference type="SAM" id="Phobius"/>
    </source>
</evidence>
<dbReference type="Proteomes" id="UP000663877">
    <property type="component" value="Unassembled WGS sequence"/>
</dbReference>
<comment type="caution">
    <text evidence="3">The sequence shown here is derived from an EMBL/GenBank/DDBJ whole genome shotgun (WGS) entry which is preliminary data.</text>
</comment>
<feature type="transmembrane region" description="Helical" evidence="1">
    <location>
        <begin position="316"/>
        <end position="342"/>
    </location>
</feature>
<evidence type="ECO:0000313" key="3">
    <source>
        <dbReference type="EMBL" id="CAF1331401.1"/>
    </source>
</evidence>
<keyword evidence="1" id="KW-1133">Transmembrane helix</keyword>
<evidence type="ECO:0000313" key="2">
    <source>
        <dbReference type="EMBL" id="CAF0935223.1"/>
    </source>
</evidence>
<organism evidence="3 5">
    <name type="scientific">Adineta steineri</name>
    <dbReference type="NCBI Taxonomy" id="433720"/>
    <lineage>
        <taxon>Eukaryota</taxon>
        <taxon>Metazoa</taxon>
        <taxon>Spiralia</taxon>
        <taxon>Gnathifera</taxon>
        <taxon>Rotifera</taxon>
        <taxon>Eurotatoria</taxon>
        <taxon>Bdelloidea</taxon>
        <taxon>Adinetida</taxon>
        <taxon>Adinetidae</taxon>
        <taxon>Adineta</taxon>
    </lineage>
</organism>
<sequence length="1389" mass="157606">MKPQSRSITISNITPDIFEELHLKHGPTLLCPCSNASVPYKIFISNTITHHPVCSSIFVSQQWIQALYLVDASSQDTVLQNQKDFNNSEFVTINLLHEVQFRSEVNGIIEFFKNGTSSQILTILNYLRTTTRANYLLSALNTNAVITTYIDRGKYVSHGLATAYYPSSLDDTSAKAEKLLCNTQNPIGAVGFFEVSSQTLIDYHEKWHAYMENNVPLVNGFFGSCTPLEGLLSSTLACLYDSKCIDLLIDYFPAINQIQPNWTDSVLYSKYENVSVEDLTTNLFIEAWLPKTNYSEYFHECAPSRCTYTTTDYTDFSYAVILLISLYGGLTIILRLIAPFLINISLKFKRRLRNTTVDSGSFLVLLLFTSLNTQTATITVQNPSLTTYNDLQVLYLNTLRCPCSTMIIPHRTIISLSPILHQICASDFLDDRWILILEESQIAGISIDWRNRAHSQFRLLSELCELANKTIDDHVHRFLSQPFIASAALTEFEFETQLNATLDQFYQSTTDYFGLLVETVRLVNQVDQPFTGSSVIIESDFVPDLAVNMMTDEITNQKSLQVIFRLFGTQDPNSTLINCICATGSLCQSPATIHDIDLKRETNYSFTVVYTIPGWILGCSPIDSILLSTLECFYSGSDCLEILMDYLRDRYCFYVKECSSFDFGPLIYNSSLSRFPPKTLISSIVKKLMIERWNPSLYYDRFYELCAPTHCTYSKSIREKTAVGVMITLVSLISGLTVSLRLITPQLVKLIMLLVSLIKKKRQRQQKTQLQGNRYTYLLDETRQSIGYVVLCLVRSNWCNKIKAMMQKLGKLIYNTVVDLNLFPARNFSSHINPMTAKRLGEWTTRLYIILFIVGLFVLLVYTIARRQTVTKTFNQPSFILYNRLHHEHQDKLECSCSFIASKFKRFVEIEAKFHQICSSSFVLDEWQKNLTNGLVSDLSVYEQRDYRRFLSSHLQFLQGLCQISINSVNDSINQFLSSLFITTKLLSENDFRDRVDLLFEQSQLSAPITFGRLYSLIASINHGNAIISSFGSNFEYIAPFYQEVFPYAPTQAIIYDECSCGLYPNCTTEANFIGRGHSKIHPIKGLKMGCIPSESFRSSTLECFYDESCVQLIRQYTNYTNRIIPLNATKSRFLINTSVAELMNNLFIEEWSKTINYSLYFANCFPSFCSYSYIEKINLLYIVTVLLALQGGLSIILKWICPLIVRLLFKLYYYRKNRRNIIQPDCSLQVTTINVDNTNILNLPSNSESNPSGTISETNIVSPIRCSFKVFLIFILMIIVVIGLIIFTISLARHAKSKGILTPTNTTTTRRTVVPTCGPSVCCSANCSACIYSSTTYYCTRYWHPRGYNFYNTISSCAGNGGSYIYCDYSTTCGSGAGSPGLGSGNGC</sequence>
<feature type="transmembrane region" description="Helical" evidence="1">
    <location>
        <begin position="1180"/>
        <end position="1210"/>
    </location>
</feature>
<name>A0A815FY58_9BILA</name>
<keyword evidence="1" id="KW-0472">Membrane</keyword>
<feature type="transmembrane region" description="Helical" evidence="1">
    <location>
        <begin position="1271"/>
        <end position="1293"/>
    </location>
</feature>
<feature type="transmembrane region" description="Helical" evidence="1">
    <location>
        <begin position="722"/>
        <end position="743"/>
    </location>
</feature>
<reference evidence="3" key="1">
    <citation type="submission" date="2021-02" db="EMBL/GenBank/DDBJ databases">
        <authorList>
            <person name="Nowell W R."/>
        </authorList>
    </citation>
    <scope>NUCLEOTIDE SEQUENCE</scope>
</reference>
<feature type="transmembrane region" description="Helical" evidence="1">
    <location>
        <begin position="847"/>
        <end position="865"/>
    </location>
</feature>
<protein>
    <submittedName>
        <fullName evidence="3">Uncharacterized protein</fullName>
    </submittedName>
</protein>
<dbReference type="EMBL" id="CAJNOM010000054">
    <property type="protein sequence ID" value="CAF0935223.1"/>
    <property type="molecule type" value="Genomic_DNA"/>
</dbReference>